<dbReference type="RefSeq" id="WP_338257330.1">
    <property type="nucleotide sequence ID" value="NZ_BSRI01000002.1"/>
</dbReference>
<dbReference type="InterPro" id="IPR011047">
    <property type="entry name" value="Quinoprotein_ADH-like_sf"/>
</dbReference>
<accession>A0ABQ6G6S0</accession>
<keyword evidence="2" id="KW-0812">Transmembrane</keyword>
<feature type="domain" description="Pyrrolo-quinoline quinone repeat" evidence="3">
    <location>
        <begin position="254"/>
        <end position="332"/>
    </location>
</feature>
<name>A0ABQ6G6S0_9CHLR</name>
<dbReference type="SUPFAM" id="SSF50998">
    <property type="entry name" value="Quinoprotein alcohol dehydrogenase-like"/>
    <property type="match status" value="2"/>
</dbReference>
<evidence type="ECO:0000256" key="2">
    <source>
        <dbReference type="SAM" id="Phobius"/>
    </source>
</evidence>
<evidence type="ECO:0000256" key="1">
    <source>
        <dbReference type="SAM" id="MobiDB-lite"/>
    </source>
</evidence>
<feature type="region of interest" description="Disordered" evidence="1">
    <location>
        <begin position="1"/>
        <end position="32"/>
    </location>
</feature>
<dbReference type="InterPro" id="IPR015943">
    <property type="entry name" value="WD40/YVTN_repeat-like_dom_sf"/>
</dbReference>
<dbReference type="EMBL" id="BSRI01000002">
    <property type="protein sequence ID" value="GLV60301.1"/>
    <property type="molecule type" value="Genomic_DNA"/>
</dbReference>
<evidence type="ECO:0000313" key="5">
    <source>
        <dbReference type="Proteomes" id="UP001344906"/>
    </source>
</evidence>
<dbReference type="PANTHER" id="PTHR34512:SF30">
    <property type="entry name" value="OUTER MEMBRANE PROTEIN ASSEMBLY FACTOR BAMB"/>
    <property type="match status" value="1"/>
</dbReference>
<feature type="domain" description="Pyrrolo-quinoline quinone repeat" evidence="3">
    <location>
        <begin position="344"/>
        <end position="505"/>
    </location>
</feature>
<dbReference type="Gene3D" id="2.40.128.630">
    <property type="match status" value="1"/>
</dbReference>
<keyword evidence="2" id="KW-1133">Transmembrane helix</keyword>
<gene>
    <name evidence="4" type="ORF">KDH_71210</name>
</gene>
<dbReference type="PANTHER" id="PTHR34512">
    <property type="entry name" value="CELL SURFACE PROTEIN"/>
    <property type="match status" value="1"/>
</dbReference>
<feature type="compositionally biased region" description="Basic and acidic residues" evidence="1">
    <location>
        <begin position="1"/>
        <end position="24"/>
    </location>
</feature>
<proteinExistence type="predicted"/>
<dbReference type="Proteomes" id="UP001344906">
    <property type="component" value="Unassembled WGS sequence"/>
</dbReference>
<feature type="transmembrane region" description="Helical" evidence="2">
    <location>
        <begin position="112"/>
        <end position="135"/>
    </location>
</feature>
<dbReference type="Gene3D" id="2.130.10.10">
    <property type="entry name" value="YVTN repeat-like/Quinoprotein amine dehydrogenase"/>
    <property type="match status" value="1"/>
</dbReference>
<sequence>MDRKDRHFNPKSVDEQIEQLRDGDDPQSPPQAHDARLLRDLQQLYHEDEHRLEQIWERLNVRAREHGDTSSSNVVDIQPYQQRRWQEELRQTWDEPAARVAPARGGRRMQRLGLLCAELVALLIIGSLFFMPALFSVHPSTAPTLIQKTRERLSTHDLYMSTVQGVMSVNSQSGQVNWTYPIPDYSLGLPISPIVGNNGLVYAQSQDSIYAINSETGALAWKRTFPSQISPYPTSKARAVLVGNSIYISVVFMEVDKLDASTGAILSRYKPDLNTNIVGIAIDNDTLYSFGAFDMCAINLASKQQIWYKSLNESLGIPHVVDGVIYTVASSNENWLTVDPGSTSYIEAFDIRSGDVVWQTSAIQGNVTDIAIADNVIYIGATNGTLTAYTMRTGAVRWSKTLAGIGFSGAAAPQLDGGTLYISAEDPRMYYQPIGIVALDIGNGRTKWQYPASLQAMKQAGHLFQPPIAQHGVVFVNDSMRGLNTTDIYALIDGSVLWHKTIPPTPSFPPPSP</sequence>
<dbReference type="InterPro" id="IPR018391">
    <property type="entry name" value="PQQ_b-propeller_rpt"/>
</dbReference>
<reference evidence="4 5" key="1">
    <citation type="submission" date="2023-02" db="EMBL/GenBank/DDBJ databases">
        <title>Dictyobacter halimunensis sp. nov., a new member of the class Ktedonobacteria from forest soil in a geothermal area.</title>
        <authorList>
            <person name="Rachmania M.K."/>
            <person name="Ningsih F."/>
            <person name="Sakai Y."/>
            <person name="Yabe S."/>
            <person name="Yokota A."/>
            <person name="Sjamsuridzal W."/>
        </authorList>
    </citation>
    <scope>NUCLEOTIDE SEQUENCE [LARGE SCALE GENOMIC DNA]</scope>
    <source>
        <strain evidence="4 5">S3.2.2.5</strain>
    </source>
</reference>
<protein>
    <recommendedName>
        <fullName evidence="3">Pyrrolo-quinoline quinone repeat domain-containing protein</fullName>
    </recommendedName>
</protein>
<dbReference type="InterPro" id="IPR002372">
    <property type="entry name" value="PQQ_rpt_dom"/>
</dbReference>
<feature type="domain" description="Pyrrolo-quinoline quinone repeat" evidence="3">
    <location>
        <begin position="166"/>
        <end position="237"/>
    </location>
</feature>
<evidence type="ECO:0000259" key="3">
    <source>
        <dbReference type="Pfam" id="PF13360"/>
    </source>
</evidence>
<organism evidence="4 5">
    <name type="scientific">Dictyobacter halimunensis</name>
    <dbReference type="NCBI Taxonomy" id="3026934"/>
    <lineage>
        <taxon>Bacteria</taxon>
        <taxon>Bacillati</taxon>
        <taxon>Chloroflexota</taxon>
        <taxon>Ktedonobacteria</taxon>
        <taxon>Ktedonobacterales</taxon>
        <taxon>Dictyobacteraceae</taxon>
        <taxon>Dictyobacter</taxon>
    </lineage>
</organism>
<keyword evidence="2" id="KW-0472">Membrane</keyword>
<evidence type="ECO:0000313" key="4">
    <source>
        <dbReference type="EMBL" id="GLV60301.1"/>
    </source>
</evidence>
<keyword evidence="5" id="KW-1185">Reference proteome</keyword>
<comment type="caution">
    <text evidence="4">The sequence shown here is derived from an EMBL/GenBank/DDBJ whole genome shotgun (WGS) entry which is preliminary data.</text>
</comment>
<dbReference type="SMART" id="SM00564">
    <property type="entry name" value="PQQ"/>
    <property type="match status" value="6"/>
</dbReference>
<dbReference type="Pfam" id="PF13360">
    <property type="entry name" value="PQQ_2"/>
    <property type="match status" value="3"/>
</dbReference>